<dbReference type="InterPro" id="IPR025447">
    <property type="entry name" value="DUF4192"/>
</dbReference>
<proteinExistence type="predicted"/>
<accession>A0A1X7K518</accession>
<evidence type="ECO:0000313" key="1">
    <source>
        <dbReference type="EMBL" id="SMG36040.1"/>
    </source>
</evidence>
<evidence type="ECO:0000313" key="2">
    <source>
        <dbReference type="Proteomes" id="UP000193244"/>
    </source>
</evidence>
<organism evidence="1 2">
    <name type="scientific">Agreia pratensis</name>
    <dbReference type="NCBI Taxonomy" id="150121"/>
    <lineage>
        <taxon>Bacteria</taxon>
        <taxon>Bacillati</taxon>
        <taxon>Actinomycetota</taxon>
        <taxon>Actinomycetes</taxon>
        <taxon>Micrococcales</taxon>
        <taxon>Microbacteriaceae</taxon>
        <taxon>Agreia</taxon>
    </lineage>
</organism>
<dbReference type="AlphaFoldDB" id="A0A1X7K518"/>
<dbReference type="Pfam" id="PF13830">
    <property type="entry name" value="DUF4192"/>
    <property type="match status" value="2"/>
</dbReference>
<dbReference type="Proteomes" id="UP000193244">
    <property type="component" value="Unassembled WGS sequence"/>
</dbReference>
<gene>
    <name evidence="1" type="ORF">SAMN06296010_2103</name>
</gene>
<keyword evidence="2" id="KW-1185">Reference proteome</keyword>
<protein>
    <recommendedName>
        <fullName evidence="3">DUF4192 domain-containing protein</fullName>
    </recommendedName>
</protein>
<dbReference type="EMBL" id="FXAY01000003">
    <property type="protein sequence ID" value="SMG36040.1"/>
    <property type="molecule type" value="Genomic_DNA"/>
</dbReference>
<sequence>MRVKSTATIPSLTGRCADRLFTDWSTALISVCMRQQTFAMTSSVKAKRPSDFLIALPRVMGYTPVNSIVVQTFQSRQTAASLRVDLPTAEHQKNPRLIADAIIRLISRVPGVDAVLIAIYTDEAWSAADRPPRPQLVEAIVTRMASAGLGIVDALCCSGRSWASYLDAERGTFDENEKTRIEAELDGVGAPRDVEAIAQGAPPICEGPSAQRDGVAEASTAIMHDARERERLWEWPVAHVLWTDAIESTPTDLPPKAVAALLWSIRDKGVRDCVLMLMAWGNDAGDRAAADTALLRRGLTVPDGSILETFVGEGRQCPDGLRIEGAVRLLRHLISLAPRPWQLAPFTMLAWFEWARGQGSAAGDYLEQALSIGPGYELARLFEQLISTGRVPDWVGRQAV</sequence>
<name>A0A1X7K518_9MICO</name>
<reference evidence="2" key="1">
    <citation type="submission" date="2017-04" db="EMBL/GenBank/DDBJ databases">
        <authorList>
            <person name="Varghese N."/>
            <person name="Submissions S."/>
        </authorList>
    </citation>
    <scope>NUCLEOTIDE SEQUENCE [LARGE SCALE GENOMIC DNA]</scope>
    <source>
        <strain evidence="2">VKM Ac-2510</strain>
    </source>
</reference>
<dbReference type="STRING" id="150121.SAMN06296010_2103"/>
<evidence type="ECO:0008006" key="3">
    <source>
        <dbReference type="Google" id="ProtNLM"/>
    </source>
</evidence>